<proteinExistence type="predicted"/>
<name>A0A1M5BDS7_9BACE</name>
<accession>A0A1M5BDS7</accession>
<keyword evidence="1" id="KW-0812">Transmembrane</keyword>
<dbReference type="AlphaFoldDB" id="A0A1M5BDS7"/>
<feature type="transmembrane region" description="Helical" evidence="1">
    <location>
        <begin position="78"/>
        <end position="96"/>
    </location>
</feature>
<feature type="transmembrane region" description="Helical" evidence="1">
    <location>
        <begin position="103"/>
        <end position="124"/>
    </location>
</feature>
<keyword evidence="1" id="KW-1133">Transmembrane helix</keyword>
<evidence type="ECO:0000313" key="2">
    <source>
        <dbReference type="EMBL" id="SHF40565.1"/>
    </source>
</evidence>
<dbReference type="Proteomes" id="UP000184509">
    <property type="component" value="Unassembled WGS sequence"/>
</dbReference>
<organism evidence="2 3">
    <name type="scientific">Bacteroides luti</name>
    <dbReference type="NCBI Taxonomy" id="1297750"/>
    <lineage>
        <taxon>Bacteria</taxon>
        <taxon>Pseudomonadati</taxon>
        <taxon>Bacteroidota</taxon>
        <taxon>Bacteroidia</taxon>
        <taxon>Bacteroidales</taxon>
        <taxon>Bacteroidaceae</taxon>
        <taxon>Bacteroides</taxon>
    </lineage>
</organism>
<sequence>MDSKRALFFIKEQKYRNYIFYKMMAEEGGWHNIAEDCRISIYLFKFASLTIELNNIDFLKRFMINKILYTLYHNWRAIITWLFWGYVALILALYLIDIKVSSVCFTVFFFLFGLWLGSCLSYWLRDEVKYRDLDE</sequence>
<keyword evidence="1" id="KW-0472">Membrane</keyword>
<protein>
    <submittedName>
        <fullName evidence="2">Uncharacterized protein</fullName>
    </submittedName>
</protein>
<reference evidence="2 3" key="1">
    <citation type="submission" date="2016-11" db="EMBL/GenBank/DDBJ databases">
        <authorList>
            <person name="Jaros S."/>
            <person name="Januszkiewicz K."/>
            <person name="Wedrychowicz H."/>
        </authorList>
    </citation>
    <scope>NUCLEOTIDE SEQUENCE [LARGE SCALE GENOMIC DNA]</scope>
    <source>
        <strain evidence="2 3">DSM 26991</strain>
    </source>
</reference>
<evidence type="ECO:0000313" key="3">
    <source>
        <dbReference type="Proteomes" id="UP000184509"/>
    </source>
</evidence>
<gene>
    <name evidence="2" type="ORF">SAMN05444405_10877</name>
</gene>
<keyword evidence="3" id="KW-1185">Reference proteome</keyword>
<dbReference type="EMBL" id="FQTV01000008">
    <property type="protein sequence ID" value="SHF40565.1"/>
    <property type="molecule type" value="Genomic_DNA"/>
</dbReference>
<evidence type="ECO:0000256" key="1">
    <source>
        <dbReference type="SAM" id="Phobius"/>
    </source>
</evidence>